<dbReference type="EMBL" id="DTBJ01000034">
    <property type="protein sequence ID" value="HGM58875.1"/>
    <property type="molecule type" value="Genomic_DNA"/>
</dbReference>
<reference evidence="1" key="1">
    <citation type="journal article" date="2020" name="mSystems">
        <title>Genome- and Community-Level Interaction Insights into Carbon Utilization and Element Cycling Functions of Hydrothermarchaeota in Hydrothermal Sediment.</title>
        <authorList>
            <person name="Zhou Z."/>
            <person name="Liu Y."/>
            <person name="Xu W."/>
            <person name="Pan J."/>
            <person name="Luo Z.H."/>
            <person name="Li M."/>
        </authorList>
    </citation>
    <scope>NUCLEOTIDE SEQUENCE [LARGE SCALE GENOMIC DNA]</scope>
    <source>
        <strain evidence="1">SpSt-642</strain>
    </source>
</reference>
<organism evidence="1">
    <name type="scientific">Staphylothermus marinus</name>
    <dbReference type="NCBI Taxonomy" id="2280"/>
    <lineage>
        <taxon>Archaea</taxon>
        <taxon>Thermoproteota</taxon>
        <taxon>Thermoprotei</taxon>
        <taxon>Desulfurococcales</taxon>
        <taxon>Desulfurococcaceae</taxon>
        <taxon>Staphylothermus</taxon>
    </lineage>
</organism>
<comment type="caution">
    <text evidence="1">The sequence shown here is derived from an EMBL/GenBank/DDBJ whole genome shotgun (WGS) entry which is preliminary data.</text>
</comment>
<gene>
    <name evidence="1" type="ORF">ENU14_04745</name>
</gene>
<accession>A0A7C4D7E9</accession>
<proteinExistence type="predicted"/>
<dbReference type="SUPFAM" id="SSF50978">
    <property type="entry name" value="WD40 repeat-like"/>
    <property type="match status" value="1"/>
</dbReference>
<evidence type="ECO:0000313" key="1">
    <source>
        <dbReference type="EMBL" id="HGM58875.1"/>
    </source>
</evidence>
<protein>
    <submittedName>
        <fullName evidence="1">Uncharacterized protein</fullName>
    </submittedName>
</protein>
<dbReference type="AlphaFoldDB" id="A0A7C4D7E9"/>
<name>A0A7C4D7E9_STAMA</name>
<dbReference type="InterPro" id="IPR036322">
    <property type="entry name" value="WD40_repeat_dom_sf"/>
</dbReference>
<sequence>MKFVMMNPSFNFKAFRIVEVRELGDSRFKYTRSYELIDEYSKELGGVCLGEGCAYLDESGLHTVYLKIISGIKSIYLDDQLYTPVPLSLEDLFYYKPYLVVVYATDEGKVLEIYRDRSLLHRFKYIEKGFVSKRFNPIIGFEHGSCCGEIYVVAKTSDRESFVFRVKDDKVVRENIIGEARILGWNRDWLVLGIREDDHVKLIVRSRNSISKFKIPINMLTRGSFRDLKTLYVNDKEMLVGVLSGNEFRMIDLDDRVIVWSKLFSGRISSQFYKLNSDRIAIYSSNNLYVFDPYSGSKLFEYIAEKPISSVLIRESFLLIALGENIVMFSIDGPNYREIGSYYVDGNLIDMASLGDDVILVYYGLSNVLKTVQISIREGIEFGCSEAVLVRNTSLPLPLHIPSGKFNVKVLKRENKAINVESRDEKFYIVDRGSDPGIYDIKLLVTIPGSLPTIVNLKVRVEDVKSAIRKLKLQSLEVSPRGFYFPLSIETLVPLNEVYVLMYSRNLDVFGSSFVIQDLPSGEHSIPVHIIWGKSGTHNVTLAINGWSMRNRLYEEVEAKIKLDYDILPLYARFYNDAMHIWSPAEVGEVNISVVRGSSSYVTRVYIGRGWNELEETVVPDEVVIELPSRIECCIRRGESWLRFKKH</sequence>